<evidence type="ECO:0000256" key="5">
    <source>
        <dbReference type="ARBA" id="ARBA00023002"/>
    </source>
</evidence>
<gene>
    <name evidence="6" type="ORF">GJU80_01235</name>
</gene>
<organism evidence="6 7">
    <name type="scientific">Neisseria brasiliensis</name>
    <dbReference type="NCBI Taxonomy" id="2666100"/>
    <lineage>
        <taxon>Bacteria</taxon>
        <taxon>Pseudomonadati</taxon>
        <taxon>Pseudomonadota</taxon>
        <taxon>Betaproteobacteria</taxon>
        <taxon>Neisseriales</taxon>
        <taxon>Neisseriaceae</taxon>
        <taxon>Neisseria</taxon>
    </lineage>
</organism>
<proteinExistence type="inferred from homology"/>
<keyword evidence="3" id="KW-0285">Flavoprotein</keyword>
<dbReference type="PANTHER" id="PTHR43673:SF2">
    <property type="entry name" value="NITROREDUCTASE"/>
    <property type="match status" value="1"/>
</dbReference>
<dbReference type="CDD" id="cd02136">
    <property type="entry name" value="PnbA_NfnB-like"/>
    <property type="match status" value="1"/>
</dbReference>
<evidence type="ECO:0000256" key="3">
    <source>
        <dbReference type="ARBA" id="ARBA00022630"/>
    </source>
</evidence>
<dbReference type="InterPro" id="IPR029479">
    <property type="entry name" value="Nitroreductase"/>
</dbReference>
<dbReference type="Pfam" id="PF00881">
    <property type="entry name" value="Nitroreductase"/>
    <property type="match status" value="1"/>
</dbReference>
<accession>A0A5Q3RUL4</accession>
<comment type="caution">
    <text evidence="6">The sequence shown here is derived from an EMBL/GenBank/DDBJ whole genome shotgun (WGS) entry which is preliminary data.</text>
</comment>
<dbReference type="PANTHER" id="PTHR43673">
    <property type="entry name" value="NAD(P)H NITROREDUCTASE YDGI-RELATED"/>
    <property type="match status" value="1"/>
</dbReference>
<evidence type="ECO:0000313" key="7">
    <source>
        <dbReference type="Proteomes" id="UP000486297"/>
    </source>
</evidence>
<keyword evidence="5" id="KW-0560">Oxidoreductase</keyword>
<sequence>MLDFSTTAQTRKSIREYLPEPLSQAELDAVLKDALRAPSAVNAQPWLVHIVSGEELKRLSDKLVEGFRTGNLAPDFVYDQHAFTGVYEDRMRDSYQRLYDAYGILREDKAGRKSFAEENARFYGAPHAAFFFMPDITDNVFTALDVGMLAQNFMLSLTARGFGSVPQIALIYSPDVVRQELNVPDNYKLVLGMSFGRPKPDSTAKSYIQPRAPQSETVVFHS</sequence>
<reference evidence="6" key="1">
    <citation type="journal article" name="Emerg. Infect. Dis.">
        <title>Two cases of a newly characterized neisseria species.</title>
        <authorList>
            <person name="Mustapha M."/>
            <person name="Lemos A.P.S."/>
            <person name="Harrison L.H."/>
            <person name="Vantyne D."/>
            <person name="Sacchi C.T."/>
        </authorList>
    </citation>
    <scope>NUCLEOTIDE SEQUENCE</scope>
    <source>
        <strain evidence="6">N.95.16</strain>
    </source>
</reference>
<evidence type="ECO:0000313" key="6">
    <source>
        <dbReference type="EMBL" id="MRN37164.1"/>
    </source>
</evidence>
<dbReference type="AlphaFoldDB" id="A0A5Q3RUL4"/>
<evidence type="ECO:0000256" key="4">
    <source>
        <dbReference type="ARBA" id="ARBA00022643"/>
    </source>
</evidence>
<dbReference type="EMBL" id="WJXO01000001">
    <property type="protein sequence ID" value="MRN37164.1"/>
    <property type="molecule type" value="Genomic_DNA"/>
</dbReference>
<dbReference type="Proteomes" id="UP000486297">
    <property type="component" value="Unassembled WGS sequence"/>
</dbReference>
<evidence type="ECO:0000256" key="1">
    <source>
        <dbReference type="ARBA" id="ARBA00001917"/>
    </source>
</evidence>
<dbReference type="Gene3D" id="3.40.109.10">
    <property type="entry name" value="NADH Oxidase"/>
    <property type="match status" value="1"/>
</dbReference>
<comment type="cofactor">
    <cofactor evidence="1">
        <name>FMN</name>
        <dbReference type="ChEBI" id="CHEBI:58210"/>
    </cofactor>
</comment>
<keyword evidence="4" id="KW-0288">FMN</keyword>
<dbReference type="RefSeq" id="WP_095501796.1">
    <property type="nucleotide sequence ID" value="NZ_CP046027.1"/>
</dbReference>
<comment type="similarity">
    <text evidence="2">Belongs to the nitroreductase family.</text>
</comment>
<name>A0A5Q3RUL4_9NEIS</name>
<dbReference type="SUPFAM" id="SSF55469">
    <property type="entry name" value="FMN-dependent nitroreductase-like"/>
    <property type="match status" value="1"/>
</dbReference>
<protein>
    <submittedName>
        <fullName evidence="6">Nitroreductase</fullName>
    </submittedName>
</protein>
<dbReference type="InterPro" id="IPR000415">
    <property type="entry name" value="Nitroreductase-like"/>
</dbReference>
<dbReference type="GO" id="GO:0016491">
    <property type="term" value="F:oxidoreductase activity"/>
    <property type="evidence" value="ECO:0007669"/>
    <property type="project" value="UniProtKB-KW"/>
</dbReference>
<evidence type="ECO:0000256" key="2">
    <source>
        <dbReference type="ARBA" id="ARBA00007118"/>
    </source>
</evidence>
<keyword evidence="7" id="KW-1185">Reference proteome</keyword>